<evidence type="ECO:0000256" key="6">
    <source>
        <dbReference type="ARBA" id="ARBA00023303"/>
    </source>
</evidence>
<comment type="subcellular location">
    <subcellularLocation>
        <location evidence="1 10">Cell membrane</location>
        <topology evidence="1 10">Multi-pass membrane protein</topology>
    </subcellularLocation>
</comment>
<name>M3A1E8_9NOCA</name>
<feature type="transmembrane region" description="Helical" evidence="10">
    <location>
        <begin position="62"/>
        <end position="83"/>
    </location>
</feature>
<organism evidence="11 12">
    <name type="scientific">Rhodococcus ruber BKS 20-38</name>
    <dbReference type="NCBI Taxonomy" id="1278076"/>
    <lineage>
        <taxon>Bacteria</taxon>
        <taxon>Bacillati</taxon>
        <taxon>Actinomycetota</taxon>
        <taxon>Actinomycetes</taxon>
        <taxon>Mycobacteriales</taxon>
        <taxon>Nocardiaceae</taxon>
        <taxon>Rhodococcus</taxon>
    </lineage>
</organism>
<sequence>MITVWVALAGSGGAVTRFVLDGAIRARLASTFPWATVAINVTGSLLLGVLVGAVMFHDASASLVTIAGVGFCGGYTTFSTASFETVRLIQQQRYAATLANALGTLGTTVAAGAAGLALAAL</sequence>
<proteinExistence type="inferred from homology"/>
<dbReference type="EMBL" id="AOEX01000016">
    <property type="protein sequence ID" value="EME66808.1"/>
    <property type="molecule type" value="Genomic_DNA"/>
</dbReference>
<feature type="binding site" evidence="10">
    <location>
        <position position="73"/>
    </location>
    <ligand>
        <name>Na(+)</name>
        <dbReference type="ChEBI" id="CHEBI:29101"/>
        <note>structural</note>
    </ligand>
</feature>
<dbReference type="Proteomes" id="UP000011731">
    <property type="component" value="Unassembled WGS sequence"/>
</dbReference>
<evidence type="ECO:0000256" key="1">
    <source>
        <dbReference type="ARBA" id="ARBA00004651"/>
    </source>
</evidence>
<keyword evidence="3 10" id="KW-0812">Transmembrane</keyword>
<comment type="activity regulation">
    <text evidence="10">Na(+) is not transported, but it plays an essential structural role and its presence is essential for fluoride channel function.</text>
</comment>
<evidence type="ECO:0000313" key="12">
    <source>
        <dbReference type="Proteomes" id="UP000011731"/>
    </source>
</evidence>
<keyword evidence="10" id="KW-0479">Metal-binding</keyword>
<dbReference type="RefSeq" id="WP_003934619.1">
    <property type="nucleotide sequence ID" value="NZ_AOEX01000016.1"/>
</dbReference>
<dbReference type="InterPro" id="IPR003691">
    <property type="entry name" value="FluC"/>
</dbReference>
<keyword evidence="5 10" id="KW-0472">Membrane</keyword>
<comment type="function">
    <text evidence="9 10">Fluoride-specific ion channel. Important for reducing fluoride concentration in the cell, thus reducing its toxicity.</text>
</comment>
<accession>M3A1E8</accession>
<keyword evidence="4 10" id="KW-1133">Transmembrane helix</keyword>
<gene>
    <name evidence="10" type="primary">fluC</name>
    <name evidence="10" type="synonym">crcB</name>
    <name evidence="11" type="ORF">G352_02689</name>
</gene>
<comment type="caution">
    <text evidence="11">The sequence shown here is derived from an EMBL/GenBank/DDBJ whole genome shotgun (WGS) entry which is preliminary data.</text>
</comment>
<evidence type="ECO:0000256" key="5">
    <source>
        <dbReference type="ARBA" id="ARBA00023136"/>
    </source>
</evidence>
<evidence type="ECO:0000313" key="11">
    <source>
        <dbReference type="EMBL" id="EME66808.1"/>
    </source>
</evidence>
<keyword evidence="10" id="KW-0915">Sodium</keyword>
<protein>
    <recommendedName>
        <fullName evidence="10">Fluoride-specific ion channel FluC</fullName>
    </recommendedName>
</protein>
<evidence type="ECO:0000256" key="7">
    <source>
        <dbReference type="ARBA" id="ARBA00035120"/>
    </source>
</evidence>
<comment type="similarity">
    <text evidence="7 10">Belongs to the fluoride channel Fluc/FEX (TC 1.A.43) family.</text>
</comment>
<keyword evidence="2 10" id="KW-1003">Cell membrane</keyword>
<dbReference type="PATRIC" id="fig|1278076.4.peg.556"/>
<evidence type="ECO:0000256" key="9">
    <source>
        <dbReference type="ARBA" id="ARBA00049940"/>
    </source>
</evidence>
<evidence type="ECO:0000256" key="2">
    <source>
        <dbReference type="ARBA" id="ARBA00022475"/>
    </source>
</evidence>
<keyword evidence="6 10" id="KW-0407">Ion channel</keyword>
<evidence type="ECO:0000256" key="4">
    <source>
        <dbReference type="ARBA" id="ARBA00022989"/>
    </source>
</evidence>
<dbReference type="HAMAP" id="MF_00454">
    <property type="entry name" value="FluC"/>
    <property type="match status" value="1"/>
</dbReference>
<dbReference type="AlphaFoldDB" id="M3A1E8"/>
<dbReference type="PANTHER" id="PTHR28259">
    <property type="entry name" value="FLUORIDE EXPORT PROTEIN 1-RELATED"/>
    <property type="match status" value="1"/>
</dbReference>
<reference evidence="11 12" key="1">
    <citation type="journal article" date="2013" name="Genome Announc.">
        <title>Draft Genome Sequence of Rhodococcus ruber Strain BKS 20-38.</title>
        <authorList>
            <person name="Bala M."/>
            <person name="Kumar S."/>
            <person name="Raghava G.P."/>
            <person name="Mayilraj S."/>
        </authorList>
    </citation>
    <scope>NUCLEOTIDE SEQUENCE [LARGE SCALE GENOMIC DNA]</scope>
    <source>
        <strain evidence="11 12">BKS 20-38</strain>
    </source>
</reference>
<feature type="transmembrane region" description="Helical" evidence="10">
    <location>
        <begin position="95"/>
        <end position="120"/>
    </location>
</feature>
<dbReference type="GO" id="GO:0005886">
    <property type="term" value="C:plasma membrane"/>
    <property type="evidence" value="ECO:0007669"/>
    <property type="project" value="UniProtKB-SubCell"/>
</dbReference>
<feature type="binding site" evidence="10">
    <location>
        <position position="76"/>
    </location>
    <ligand>
        <name>Na(+)</name>
        <dbReference type="ChEBI" id="CHEBI:29101"/>
        <note>structural</note>
    </ligand>
</feature>
<keyword evidence="10" id="KW-0813">Transport</keyword>
<dbReference type="GO" id="GO:0062054">
    <property type="term" value="F:fluoride channel activity"/>
    <property type="evidence" value="ECO:0007669"/>
    <property type="project" value="UniProtKB-UniRule"/>
</dbReference>
<keyword evidence="10" id="KW-0406">Ion transport</keyword>
<dbReference type="GO" id="GO:0046872">
    <property type="term" value="F:metal ion binding"/>
    <property type="evidence" value="ECO:0007669"/>
    <property type="project" value="UniProtKB-KW"/>
</dbReference>
<evidence type="ECO:0000256" key="10">
    <source>
        <dbReference type="HAMAP-Rule" id="MF_00454"/>
    </source>
</evidence>
<evidence type="ECO:0000256" key="8">
    <source>
        <dbReference type="ARBA" id="ARBA00035585"/>
    </source>
</evidence>
<evidence type="ECO:0000256" key="3">
    <source>
        <dbReference type="ARBA" id="ARBA00022692"/>
    </source>
</evidence>
<dbReference type="PANTHER" id="PTHR28259:SF1">
    <property type="entry name" value="FLUORIDE EXPORT PROTEIN 1-RELATED"/>
    <property type="match status" value="1"/>
</dbReference>
<comment type="catalytic activity">
    <reaction evidence="8">
        <text>fluoride(in) = fluoride(out)</text>
        <dbReference type="Rhea" id="RHEA:76159"/>
        <dbReference type="ChEBI" id="CHEBI:17051"/>
    </reaction>
    <physiologicalReaction direction="left-to-right" evidence="8">
        <dbReference type="Rhea" id="RHEA:76160"/>
    </physiologicalReaction>
</comment>
<dbReference type="Pfam" id="PF02537">
    <property type="entry name" value="CRCB"/>
    <property type="match status" value="1"/>
</dbReference>
<feature type="transmembrane region" description="Helical" evidence="10">
    <location>
        <begin position="34"/>
        <end position="56"/>
    </location>
</feature>
<dbReference type="GO" id="GO:0140114">
    <property type="term" value="P:cellular detoxification of fluoride"/>
    <property type="evidence" value="ECO:0007669"/>
    <property type="project" value="UniProtKB-UniRule"/>
</dbReference>
<keyword evidence="12" id="KW-1185">Reference proteome</keyword>